<dbReference type="GeneID" id="60589548"/>
<evidence type="ECO:0000256" key="1">
    <source>
        <dbReference type="SAM" id="Phobius"/>
    </source>
</evidence>
<name>A0A7T3FW71_9EURY</name>
<dbReference type="Proteomes" id="UP000595001">
    <property type="component" value="Chromosome"/>
</dbReference>
<dbReference type="RefSeq" id="WP_198060606.1">
    <property type="nucleotide sequence ID" value="NZ_CP065856.1"/>
</dbReference>
<organism evidence="2 3">
    <name type="scientific">Halosimplex litoreum</name>
    <dbReference type="NCBI Taxonomy" id="1198301"/>
    <lineage>
        <taxon>Archaea</taxon>
        <taxon>Methanobacteriati</taxon>
        <taxon>Methanobacteriota</taxon>
        <taxon>Stenosarchaea group</taxon>
        <taxon>Halobacteria</taxon>
        <taxon>Halobacteriales</taxon>
        <taxon>Haloarculaceae</taxon>
        <taxon>Halosimplex</taxon>
    </lineage>
</organism>
<dbReference type="EMBL" id="CP065856">
    <property type="protein sequence ID" value="QPV61781.1"/>
    <property type="molecule type" value="Genomic_DNA"/>
</dbReference>
<keyword evidence="1" id="KW-0472">Membrane</keyword>
<protein>
    <submittedName>
        <fullName evidence="2">Uncharacterized protein</fullName>
    </submittedName>
</protein>
<dbReference type="AlphaFoldDB" id="A0A7T3FW71"/>
<accession>A0A7T3FW71</accession>
<evidence type="ECO:0000313" key="3">
    <source>
        <dbReference type="Proteomes" id="UP000595001"/>
    </source>
</evidence>
<reference evidence="2 3" key="1">
    <citation type="submission" date="2020-12" db="EMBL/GenBank/DDBJ databases">
        <title>Halosimplex halophilum sp. nov. and Halosimplex salinum sp. nov., two new members of the genus Halosimplex.</title>
        <authorList>
            <person name="Cui H.L."/>
        </authorList>
    </citation>
    <scope>NUCLEOTIDE SEQUENCE [LARGE SCALE GENOMIC DNA]</scope>
    <source>
        <strain evidence="2 3">YGH94</strain>
    </source>
</reference>
<sequence>MNLVAVGLGVFLVAFAVYIVGDPVNRVRLWTATREYERDPTGAKETQRTRTVVYATAVGATGLLFVALGVAL</sequence>
<evidence type="ECO:0000313" key="2">
    <source>
        <dbReference type="EMBL" id="QPV61781.1"/>
    </source>
</evidence>
<keyword evidence="1" id="KW-0812">Transmembrane</keyword>
<gene>
    <name evidence="2" type="ORF">I7X12_13605</name>
</gene>
<dbReference type="KEGG" id="hlt:I7X12_13605"/>
<keyword evidence="1" id="KW-1133">Transmembrane helix</keyword>
<feature type="transmembrane region" description="Helical" evidence="1">
    <location>
        <begin position="52"/>
        <end position="71"/>
    </location>
</feature>
<dbReference type="OrthoDB" id="381112at2157"/>
<keyword evidence="3" id="KW-1185">Reference proteome</keyword>
<proteinExistence type="predicted"/>